<evidence type="ECO:0000256" key="6">
    <source>
        <dbReference type="SAM" id="Coils"/>
    </source>
</evidence>
<dbReference type="PANTHER" id="PTHR30287">
    <property type="entry name" value="MEMBRANE COMPONENT OF PREDICTED ABC SUPERFAMILY METABOLITE UPTAKE TRANSPORTER"/>
    <property type="match status" value="1"/>
</dbReference>
<dbReference type="Pfam" id="PF02687">
    <property type="entry name" value="FtsX"/>
    <property type="match status" value="2"/>
</dbReference>
<dbReference type="InterPro" id="IPR003838">
    <property type="entry name" value="ABC3_permease_C"/>
</dbReference>
<feature type="domain" description="ABC3 transporter permease C-terminal" evidence="8">
    <location>
        <begin position="1246"/>
        <end position="1360"/>
    </location>
</feature>
<protein>
    <submittedName>
        <fullName evidence="10">FtsX-like permease family protein</fullName>
    </submittedName>
</protein>
<feature type="transmembrane region" description="Helical" evidence="7">
    <location>
        <begin position="1334"/>
        <end position="1354"/>
    </location>
</feature>
<feature type="transmembrane region" description="Helical" evidence="7">
    <location>
        <begin position="1242"/>
        <end position="1262"/>
    </location>
</feature>
<evidence type="ECO:0000313" key="11">
    <source>
        <dbReference type="Proteomes" id="UP001464378"/>
    </source>
</evidence>
<feature type="transmembrane region" description="Helical" evidence="7">
    <location>
        <begin position="887"/>
        <end position="915"/>
    </location>
</feature>
<dbReference type="Pfam" id="PF12704">
    <property type="entry name" value="MacB_PCD"/>
    <property type="match status" value="1"/>
</dbReference>
<keyword evidence="4 7" id="KW-1133">Transmembrane helix</keyword>
<feature type="domain" description="MacB-like periplasmic core" evidence="9">
    <location>
        <begin position="1012"/>
        <end position="1212"/>
    </location>
</feature>
<keyword evidence="2" id="KW-1003">Cell membrane</keyword>
<reference evidence="10 11" key="1">
    <citation type="submission" date="2024-03" db="EMBL/GenBank/DDBJ databases">
        <title>Human intestinal bacterial collection.</title>
        <authorList>
            <person name="Pauvert C."/>
            <person name="Hitch T.C.A."/>
            <person name="Clavel T."/>
        </authorList>
    </citation>
    <scope>NUCLEOTIDE SEQUENCE [LARGE SCALE GENOMIC DNA]</scope>
    <source>
        <strain evidence="10 11">CLA-AP-H29</strain>
    </source>
</reference>
<evidence type="ECO:0000256" key="2">
    <source>
        <dbReference type="ARBA" id="ARBA00022475"/>
    </source>
</evidence>
<evidence type="ECO:0000313" key="10">
    <source>
        <dbReference type="EMBL" id="MEQ2445119.1"/>
    </source>
</evidence>
<evidence type="ECO:0000256" key="5">
    <source>
        <dbReference type="ARBA" id="ARBA00023136"/>
    </source>
</evidence>
<feature type="transmembrane region" description="Helical" evidence="7">
    <location>
        <begin position="1008"/>
        <end position="1028"/>
    </location>
</feature>
<sequence>MRPKHNRLITDALREIGKTKSRFLSLLLLSALAVAFLSGLRTTAPVMEHTADGYYDSHNLMDIHVLSTLGLTDDDINYLSSLEDISAAEGAYTADGILHLESNDLVVKLVSLSEQGINSPELVEGRLPQADDECLVEPKLLEEAGLSIGDKISFDTGTGDYEDALAVEEFTIVGTANSPLYLSTDRGTSSLGTGRVNGFVLLPMGAFDMETYTDAYLTVTWAKDLYCYDDEYGDRMDALLDSLEPVGDERAGLRYDEVIDEANQKLSDAQKEYDDAEAEANQELADARQELDDGWAEYYDGLAEYQDGLATYEQESADAWQQIADAEADLPEALKELEDGEQDYADGVQKMADGKAEYWDGLKDWQDGKAEYDQGYQDLVDGEAEYQENYKTLSEAQQEYDEGWQEYQDGLVALEDGGGQLMAAEAELSDALAQLQDGEAQLSAGQAQLEAAKAALSQAKTNLNAQLDTLGGVMAMLSPGTALTSAGAILSPDTAWTQTDGQVLAMLLTADQDGLTSWVMGLVMSGQMTMQQALALQEQLTGMAGTSLTGQFQDMVDQGLMTQDQADGLTAQLTAALTAAAGGVDGEGNPVSPDPEPLKSFFSQSIPGLFSAGEAEIASGEAQLSSSAAQLSDGWRQYNEGKAEVDQARAEFEDGVKQSQEAEQTLFESRVQLEDGWKQLADGRKELDDGWKEAAEGQKELSDGWAELEDARQEILDGEAELSDARAELDDGWQQYYDGVADLEEAKDTVPGELADAEQELKDAKQELDDGYQELLDGEQEYADGKAEADKKLSDARQELNDARREVSEIEDCKWYILGRNTNVGYVSYQQDAERMGNLASVFPLIFFLVAALVCLTTMTRMVEDQRVEIGGLKALGYSRSAIALKYVGYGFLSSFFGGLLGLALGVTIIPTIIFNAWKVLYTVGDMELFLLPEVALLSVGAAVLCVTGTALATCFAALTAVPAQLMRPKSPKPGRRVLLERIRPVWKRMSFTWKVTMRNLFRYKKRFWMTVIGIGGCTALIITGFGVRNSLYDVFDKQYDEITPYSAQVSLMDNVTDDELTEISAVLDGCSLVSEWMPVSNQPITAESGSRSLDSNVYLFTVSDQERFSDFIHLRHRLDSDPVTLPEEGAVITEKLATLLDVKVGDTITLVDGDNRRAQVTITDLTENYVFHYVYITEECYESLFGQTSEINSLMVTYTEDTEENSDTVAEQLIPLSGVSSVSRIESTKNTFIEGMKGVDYAVVVITVSAAALAFVVLFNLTNINITERLRELATLKVLGFYTGELNAYIYRENIFLTIFGILLGLVLGKFLHQWLIITVEIDMVMFGRDAGVMSYVYAAALTALFSFLVNVFSRTKLKKIDMVESLKTVD</sequence>
<dbReference type="PANTHER" id="PTHR30287:SF1">
    <property type="entry name" value="INNER MEMBRANE PROTEIN"/>
    <property type="match status" value="1"/>
</dbReference>
<name>A0ABV1ECS6_9FIRM</name>
<dbReference type="Proteomes" id="UP001464378">
    <property type="component" value="Unassembled WGS sequence"/>
</dbReference>
<dbReference type="EMBL" id="JBBMFK010000047">
    <property type="protein sequence ID" value="MEQ2445119.1"/>
    <property type="molecule type" value="Genomic_DNA"/>
</dbReference>
<evidence type="ECO:0000256" key="7">
    <source>
        <dbReference type="SAM" id="Phobius"/>
    </source>
</evidence>
<accession>A0ABV1ECS6</accession>
<evidence type="ECO:0000259" key="8">
    <source>
        <dbReference type="Pfam" id="PF02687"/>
    </source>
</evidence>
<evidence type="ECO:0000256" key="3">
    <source>
        <dbReference type="ARBA" id="ARBA00022692"/>
    </source>
</evidence>
<feature type="transmembrane region" description="Helical" evidence="7">
    <location>
        <begin position="935"/>
        <end position="962"/>
    </location>
</feature>
<dbReference type="RefSeq" id="WP_349232744.1">
    <property type="nucleotide sequence ID" value="NZ_JBBMFK010000047.1"/>
</dbReference>
<feature type="coiled-coil region" evidence="6">
    <location>
        <begin position="421"/>
        <end position="469"/>
    </location>
</feature>
<keyword evidence="3 7" id="KW-0812">Transmembrane</keyword>
<keyword evidence="11" id="KW-1185">Reference proteome</keyword>
<proteinExistence type="predicted"/>
<evidence type="ECO:0000259" key="9">
    <source>
        <dbReference type="Pfam" id="PF12704"/>
    </source>
</evidence>
<feature type="transmembrane region" description="Helical" evidence="7">
    <location>
        <begin position="839"/>
        <end position="859"/>
    </location>
</feature>
<feature type="coiled-coil region" evidence="6">
    <location>
        <begin position="259"/>
        <end position="293"/>
    </location>
</feature>
<evidence type="ECO:0000256" key="4">
    <source>
        <dbReference type="ARBA" id="ARBA00022989"/>
    </source>
</evidence>
<dbReference type="InterPro" id="IPR025857">
    <property type="entry name" value="MacB_PCD"/>
</dbReference>
<gene>
    <name evidence="10" type="ORF">WMO64_16855</name>
</gene>
<comment type="caution">
    <text evidence="10">The sequence shown here is derived from an EMBL/GenBank/DDBJ whole genome shotgun (WGS) entry which is preliminary data.</text>
</comment>
<organism evidence="10 11">
    <name type="scientific">Pseudoflavonifractor intestinihominis</name>
    <dbReference type="NCBI Taxonomy" id="3133171"/>
    <lineage>
        <taxon>Bacteria</taxon>
        <taxon>Bacillati</taxon>
        <taxon>Bacillota</taxon>
        <taxon>Clostridia</taxon>
        <taxon>Eubacteriales</taxon>
        <taxon>Oscillospiraceae</taxon>
        <taxon>Pseudoflavonifractor</taxon>
    </lineage>
</organism>
<feature type="coiled-coil region" evidence="6">
    <location>
        <begin position="708"/>
        <end position="813"/>
    </location>
</feature>
<comment type="subcellular location">
    <subcellularLocation>
        <location evidence="1">Cell membrane</location>
        <topology evidence="1">Multi-pass membrane protein</topology>
    </subcellularLocation>
</comment>
<evidence type="ECO:0000256" key="1">
    <source>
        <dbReference type="ARBA" id="ARBA00004651"/>
    </source>
</evidence>
<keyword evidence="5 7" id="KW-0472">Membrane</keyword>
<keyword evidence="6" id="KW-0175">Coiled coil</keyword>
<feature type="domain" description="ABC3 transporter permease C-terminal" evidence="8">
    <location>
        <begin position="842"/>
        <end position="955"/>
    </location>
</feature>
<feature type="transmembrane region" description="Helical" evidence="7">
    <location>
        <begin position="1296"/>
        <end position="1314"/>
    </location>
</feature>
<dbReference type="Gene3D" id="1.10.287.1490">
    <property type="match status" value="1"/>
</dbReference>
<dbReference type="InterPro" id="IPR038766">
    <property type="entry name" value="Membrane_comp_ABC_pdt"/>
</dbReference>